<dbReference type="PANTHER" id="PTHR12241">
    <property type="entry name" value="TUBULIN POLYGLUTAMYLASE"/>
    <property type="match status" value="1"/>
</dbReference>
<keyword evidence="3 6" id="KW-0547">Nucleotide-binding</keyword>
<proteinExistence type="inferred from homology"/>
<dbReference type="InterPro" id="IPR011761">
    <property type="entry name" value="ATP-grasp"/>
</dbReference>
<name>A0A7M7H2F8_NASVI</name>
<dbReference type="OrthoDB" id="202825at2759"/>
<dbReference type="PROSITE" id="PS51221">
    <property type="entry name" value="TTL"/>
    <property type="match status" value="1"/>
</dbReference>
<dbReference type="GO" id="GO:0000226">
    <property type="term" value="P:microtubule cytoskeleton organization"/>
    <property type="evidence" value="ECO:0007669"/>
    <property type="project" value="TreeGrafter"/>
</dbReference>
<dbReference type="GO" id="GO:0070740">
    <property type="term" value="F:tubulin-glutamic acid ligase activity"/>
    <property type="evidence" value="ECO:0007669"/>
    <property type="project" value="TreeGrafter"/>
</dbReference>
<dbReference type="InterPro" id="IPR004344">
    <property type="entry name" value="TTL/TTLL_fam"/>
</dbReference>
<dbReference type="Proteomes" id="UP000002358">
    <property type="component" value="Chromosome 1"/>
</dbReference>
<protein>
    <recommendedName>
        <fullName evidence="5">Tubulin--tyrosine ligase-like protein 9</fullName>
    </recommendedName>
</protein>
<dbReference type="Gene3D" id="3.30.470.20">
    <property type="entry name" value="ATP-grasp fold, B domain"/>
    <property type="match status" value="1"/>
</dbReference>
<evidence type="ECO:0000256" key="3">
    <source>
        <dbReference type="ARBA" id="ARBA00022741"/>
    </source>
</evidence>
<dbReference type="AlphaFoldDB" id="A0A7M7H2F8"/>
<evidence type="ECO:0000259" key="7">
    <source>
        <dbReference type="PROSITE" id="PS50975"/>
    </source>
</evidence>
<dbReference type="SUPFAM" id="SSF56059">
    <property type="entry name" value="Glutathione synthetase ATP-binding domain-like"/>
    <property type="match status" value="1"/>
</dbReference>
<evidence type="ECO:0000256" key="4">
    <source>
        <dbReference type="ARBA" id="ARBA00022840"/>
    </source>
</evidence>
<dbReference type="KEGG" id="nvi:100123092"/>
<evidence type="ECO:0000313" key="8">
    <source>
        <dbReference type="EnsemblMetazoa" id="XP_008202886"/>
    </source>
</evidence>
<dbReference type="GO" id="GO:0005524">
    <property type="term" value="F:ATP binding"/>
    <property type="evidence" value="ECO:0007669"/>
    <property type="project" value="UniProtKB-UniRule"/>
</dbReference>
<dbReference type="InParanoid" id="A0A7M7H2F8"/>
<comment type="similarity">
    <text evidence="1">Belongs to the tubulin--tyrosine ligase family.</text>
</comment>
<dbReference type="GO" id="GO:0015631">
    <property type="term" value="F:tubulin binding"/>
    <property type="evidence" value="ECO:0007669"/>
    <property type="project" value="TreeGrafter"/>
</dbReference>
<dbReference type="RefSeq" id="XP_008202886.1">
    <property type="nucleotide sequence ID" value="XM_008204664.3"/>
</dbReference>
<evidence type="ECO:0000256" key="1">
    <source>
        <dbReference type="ARBA" id="ARBA00006820"/>
    </source>
</evidence>
<sequence>MEAESPKRNKRKRGEHKPIKFRCDYPSTPLRVLQARGWRQVDDSSWDLWWCETGELRLALEGRSLRPQQRVAHFLSHCELTRKNYLYRNLKRYKRLLLRAGKSREAELCDAMPTSFELPSEYRMLVEEYRRAPGTTWIVKPASGSQGRGIFLFQRLRDLNEWRAKDHSTAAAANNSSETENSTVSQDTYLVQKYIDNPYLLEGRKFDLRIYVLVTSFQPLKVWLAREGFARLSSEQFSLERIDDSRVHLTNMSIQLRPNRKCLSSSERRDTEEEKDDAEKSLGLGRKWALNCLREYLTERHGARTVNDLFKRIAGIIMASLQAVQSAIIPLRNSFELYGYDVLLDERLRPWLLEVNASPSLNATDPADFRLKFDLVDDVLSVLDLERRLTGREQRVGGLDLLWNDAPVWQEDDDDADDGRKRRRLNIFLGIKNDRVEQLRELAAKLTVIGAREIAL</sequence>
<feature type="domain" description="ATP-grasp" evidence="7">
    <location>
        <begin position="110"/>
        <end position="384"/>
    </location>
</feature>
<dbReference type="EnsemblMetazoa" id="XM_008204664">
    <property type="protein sequence ID" value="XP_008202886"/>
    <property type="gene ID" value="LOC100123092"/>
</dbReference>
<accession>A0A7M7H2F8</accession>
<keyword evidence="4 6" id="KW-0067">ATP-binding</keyword>
<keyword evidence="2" id="KW-0436">Ligase</keyword>
<evidence type="ECO:0000256" key="6">
    <source>
        <dbReference type="PROSITE-ProRule" id="PRU00409"/>
    </source>
</evidence>
<dbReference type="SMR" id="A0A7M7H2F8"/>
<dbReference type="PROSITE" id="PS50975">
    <property type="entry name" value="ATP_GRASP"/>
    <property type="match status" value="1"/>
</dbReference>
<organism evidence="8 9">
    <name type="scientific">Nasonia vitripennis</name>
    <name type="common">Parasitic wasp</name>
    <dbReference type="NCBI Taxonomy" id="7425"/>
    <lineage>
        <taxon>Eukaryota</taxon>
        <taxon>Metazoa</taxon>
        <taxon>Ecdysozoa</taxon>
        <taxon>Arthropoda</taxon>
        <taxon>Hexapoda</taxon>
        <taxon>Insecta</taxon>
        <taxon>Pterygota</taxon>
        <taxon>Neoptera</taxon>
        <taxon>Endopterygota</taxon>
        <taxon>Hymenoptera</taxon>
        <taxon>Apocrita</taxon>
        <taxon>Proctotrupomorpha</taxon>
        <taxon>Chalcidoidea</taxon>
        <taxon>Pteromalidae</taxon>
        <taxon>Pteromalinae</taxon>
        <taxon>Nasonia</taxon>
    </lineage>
</organism>
<evidence type="ECO:0000256" key="2">
    <source>
        <dbReference type="ARBA" id="ARBA00022598"/>
    </source>
</evidence>
<evidence type="ECO:0000313" key="9">
    <source>
        <dbReference type="Proteomes" id="UP000002358"/>
    </source>
</evidence>
<keyword evidence="9" id="KW-1185">Reference proteome</keyword>
<dbReference type="PANTHER" id="PTHR12241:SF39">
    <property type="entry name" value="TUBULIN POLYGLUTAMYLASE TTLL9-RELATED"/>
    <property type="match status" value="1"/>
</dbReference>
<reference evidence="8" key="1">
    <citation type="submission" date="2021-01" db="UniProtKB">
        <authorList>
            <consortium name="EnsemblMetazoa"/>
        </authorList>
    </citation>
    <scope>IDENTIFICATION</scope>
</reference>
<dbReference type="GeneID" id="100123092"/>
<dbReference type="Pfam" id="PF03133">
    <property type="entry name" value="TTL"/>
    <property type="match status" value="1"/>
</dbReference>
<dbReference type="GO" id="GO:0046872">
    <property type="term" value="F:metal ion binding"/>
    <property type="evidence" value="ECO:0007669"/>
    <property type="project" value="InterPro"/>
</dbReference>
<evidence type="ECO:0000256" key="5">
    <source>
        <dbReference type="ARBA" id="ARBA00030445"/>
    </source>
</evidence>
<dbReference type="GO" id="GO:0036064">
    <property type="term" value="C:ciliary basal body"/>
    <property type="evidence" value="ECO:0007669"/>
    <property type="project" value="TreeGrafter"/>
</dbReference>